<evidence type="ECO:0000313" key="3">
    <source>
        <dbReference type="Proteomes" id="UP000664617"/>
    </source>
</evidence>
<feature type="transmembrane region" description="Helical" evidence="1">
    <location>
        <begin position="65"/>
        <end position="90"/>
    </location>
</feature>
<comment type="caution">
    <text evidence="2">The sequence shown here is derived from an EMBL/GenBank/DDBJ whole genome shotgun (WGS) entry which is preliminary data.</text>
</comment>
<keyword evidence="1" id="KW-1133">Transmembrane helix</keyword>
<keyword evidence="1" id="KW-0812">Transmembrane</keyword>
<evidence type="ECO:0000256" key="1">
    <source>
        <dbReference type="SAM" id="Phobius"/>
    </source>
</evidence>
<gene>
    <name evidence="2" type="ORF">J0911_19975</name>
</gene>
<feature type="transmembrane region" description="Helical" evidence="1">
    <location>
        <begin position="36"/>
        <end position="53"/>
    </location>
</feature>
<name>A0ABS3IE37_9MICO</name>
<reference evidence="2 3" key="1">
    <citation type="submission" date="2021-03" db="EMBL/GenBank/DDBJ databases">
        <authorList>
            <person name="Xin L."/>
        </authorList>
    </citation>
    <scope>NUCLEOTIDE SEQUENCE [LARGE SCALE GENOMIC DNA]</scope>
    <source>
        <strain evidence="2 3">XHU 5031</strain>
    </source>
</reference>
<accession>A0ABS3IE37</accession>
<evidence type="ECO:0000313" key="2">
    <source>
        <dbReference type="EMBL" id="MBO0611305.1"/>
    </source>
</evidence>
<reference evidence="3" key="2">
    <citation type="submission" date="2023-07" db="EMBL/GenBank/DDBJ databases">
        <title>Myceligenerans salitolerans sp. nov., a halotolerant actinomycete isolated from a salt lake in Xinjiang, China.</title>
        <authorList>
            <person name="Guan T."/>
        </authorList>
    </citation>
    <scope>NUCLEOTIDE SEQUENCE [LARGE SCALE GENOMIC DNA]</scope>
    <source>
        <strain evidence="3">XHU 5031</strain>
    </source>
</reference>
<proteinExistence type="predicted"/>
<keyword evidence="1" id="KW-0472">Membrane</keyword>
<dbReference type="RefSeq" id="WP_207277264.1">
    <property type="nucleotide sequence ID" value="NZ_JAFMPK010000049.1"/>
</dbReference>
<feature type="transmembrane region" description="Helical" evidence="1">
    <location>
        <begin position="102"/>
        <end position="120"/>
    </location>
</feature>
<organism evidence="2 3">
    <name type="scientific">Myceligenerans salitolerans</name>
    <dbReference type="NCBI Taxonomy" id="1230528"/>
    <lineage>
        <taxon>Bacteria</taxon>
        <taxon>Bacillati</taxon>
        <taxon>Actinomycetota</taxon>
        <taxon>Actinomycetes</taxon>
        <taxon>Micrococcales</taxon>
        <taxon>Promicromonosporaceae</taxon>
        <taxon>Myceligenerans</taxon>
    </lineage>
</organism>
<dbReference type="EMBL" id="JAFMPK010000049">
    <property type="protein sequence ID" value="MBO0611305.1"/>
    <property type="molecule type" value="Genomic_DNA"/>
</dbReference>
<evidence type="ECO:0008006" key="4">
    <source>
        <dbReference type="Google" id="ProtNLM"/>
    </source>
</evidence>
<sequence>MTSPGTGALRGLRVLLLAAVAVGLSLSSHVAAGGAYPGTVPLVVLTALTAVAVRPLTRGELAMPVLLGSLGAGQVLLHVVFEQCVILSVAPGQTHHADAGPAPWMIAAHAVATLAVAGVLRHGEALVWRLWAWLTGRRLPGRPRIVVAGAPSPHGILREPRSLLAGRLVRERGPPVAA</sequence>
<feature type="transmembrane region" description="Helical" evidence="1">
    <location>
        <begin position="12"/>
        <end position="30"/>
    </location>
</feature>
<protein>
    <recommendedName>
        <fullName evidence="4">MFS transporter</fullName>
    </recommendedName>
</protein>
<keyword evidence="3" id="KW-1185">Reference proteome</keyword>
<dbReference type="Proteomes" id="UP000664617">
    <property type="component" value="Unassembled WGS sequence"/>
</dbReference>